<organism evidence="2 3">
    <name type="scientific">Duganella margarita</name>
    <dbReference type="NCBI Taxonomy" id="2692170"/>
    <lineage>
        <taxon>Bacteria</taxon>
        <taxon>Pseudomonadati</taxon>
        <taxon>Pseudomonadota</taxon>
        <taxon>Betaproteobacteria</taxon>
        <taxon>Burkholderiales</taxon>
        <taxon>Oxalobacteraceae</taxon>
        <taxon>Telluria group</taxon>
        <taxon>Duganella</taxon>
    </lineage>
</organism>
<proteinExistence type="predicted"/>
<evidence type="ECO:0000259" key="1">
    <source>
        <dbReference type="PROSITE" id="PS50878"/>
    </source>
</evidence>
<dbReference type="EMBL" id="WWCR01000001">
    <property type="protein sequence ID" value="MYM71019.1"/>
    <property type="molecule type" value="Genomic_DNA"/>
</dbReference>
<protein>
    <recommendedName>
        <fullName evidence="1">Reverse transcriptase domain-containing protein</fullName>
    </recommendedName>
</protein>
<dbReference type="InterPro" id="IPR000477">
    <property type="entry name" value="RT_dom"/>
</dbReference>
<name>A0A7X4KF07_9BURK</name>
<gene>
    <name evidence="2" type="ORF">GTP56_02270</name>
</gene>
<dbReference type="AlphaFoldDB" id="A0A7X4KF07"/>
<evidence type="ECO:0000313" key="3">
    <source>
        <dbReference type="Proteomes" id="UP000469734"/>
    </source>
</evidence>
<sequence length="420" mass="48226">MIEYAFTRRNLTSTILYKDIASNIDLEDKKNRKILGEKAMSKIADDTIFSSPLKSMLVAGKAAYRFEQLESELVSRLISKNIRANYRIRPENRHSIINNTLTFLKEGSPYHLYRFDVQNFFEEICTKDIINKLLSDGKCPRHTIVLLNNFFRSLNAQTIAGLPRGIGLSSTLAEFVLLEFDSFFKTRAEIFYFARFVDDILIITSPNQSASSLNSLVDQKLAPLKAHKVGSKSAAIHIGKISHESETQECFDYLGYKFKVYGKPSSTDKVMGIMRRKIDVEISPKKILKIKNRIIDSFIEYIKKPPDKKSYDLLTNRIKTLTGNYYITDATTGIPIKTGIFFNYAAKNFFESCSLSNLDAFLRGLLYSKRHKLSLRITSQLTPAQVNQLIGFTFSRGFHERVFHSFTHPQLREIKEGWKR</sequence>
<feature type="domain" description="Reverse transcriptase" evidence="1">
    <location>
        <begin position="1"/>
        <end position="258"/>
    </location>
</feature>
<dbReference type="Proteomes" id="UP000469734">
    <property type="component" value="Unassembled WGS sequence"/>
</dbReference>
<dbReference type="NCBIfam" id="NF041747">
    <property type="entry name" value="Drt3a"/>
    <property type="match status" value="1"/>
</dbReference>
<reference evidence="2 3" key="1">
    <citation type="submission" date="2019-12" db="EMBL/GenBank/DDBJ databases">
        <title>Novel species isolated from a subtropical stream in China.</title>
        <authorList>
            <person name="Lu H."/>
        </authorList>
    </citation>
    <scope>NUCLEOTIDE SEQUENCE [LARGE SCALE GENOMIC DNA]</scope>
    <source>
        <strain evidence="2 3">FT134W</strain>
    </source>
</reference>
<dbReference type="RefSeq" id="WP_161048821.1">
    <property type="nucleotide sequence ID" value="NZ_WWCR01000001.1"/>
</dbReference>
<dbReference type="PROSITE" id="PS50878">
    <property type="entry name" value="RT_POL"/>
    <property type="match status" value="1"/>
</dbReference>
<dbReference type="CDD" id="cd01646">
    <property type="entry name" value="RT_Bac_retron_I"/>
    <property type="match status" value="1"/>
</dbReference>
<evidence type="ECO:0000313" key="2">
    <source>
        <dbReference type="EMBL" id="MYM71019.1"/>
    </source>
</evidence>
<comment type="caution">
    <text evidence="2">The sequence shown here is derived from an EMBL/GenBank/DDBJ whole genome shotgun (WGS) entry which is preliminary data.</text>
</comment>
<dbReference type="Pfam" id="PF00078">
    <property type="entry name" value="RVT_1"/>
    <property type="match status" value="1"/>
</dbReference>
<accession>A0A7X4KF07</accession>